<feature type="compositionally biased region" description="Acidic residues" evidence="1">
    <location>
        <begin position="309"/>
        <end position="321"/>
    </location>
</feature>
<feature type="chain" id="PRO_5045795697" description="Tail specific protease domain-containing protein" evidence="2">
    <location>
        <begin position="22"/>
        <end position="896"/>
    </location>
</feature>
<dbReference type="SUPFAM" id="SSF52096">
    <property type="entry name" value="ClpP/crotonase"/>
    <property type="match status" value="1"/>
</dbReference>
<feature type="domain" description="CPAF-like PDZ" evidence="4">
    <location>
        <begin position="158"/>
        <end position="278"/>
    </location>
</feature>
<dbReference type="InterPro" id="IPR029045">
    <property type="entry name" value="ClpP/crotonase-like_dom_sf"/>
</dbReference>
<evidence type="ECO:0000259" key="3">
    <source>
        <dbReference type="Pfam" id="PF03572"/>
    </source>
</evidence>
<dbReference type="Gene3D" id="3.90.226.10">
    <property type="entry name" value="2-enoyl-CoA Hydratase, Chain A, domain 1"/>
    <property type="match status" value="1"/>
</dbReference>
<evidence type="ECO:0000259" key="4">
    <source>
        <dbReference type="Pfam" id="PF23658"/>
    </source>
</evidence>
<feature type="region of interest" description="Disordered" evidence="1">
    <location>
        <begin position="868"/>
        <end position="896"/>
    </location>
</feature>
<feature type="signal peptide" evidence="2">
    <location>
        <begin position="1"/>
        <end position="21"/>
    </location>
</feature>
<dbReference type="Pfam" id="PF03572">
    <property type="entry name" value="Peptidase_S41"/>
    <property type="match status" value="1"/>
</dbReference>
<dbReference type="InterPro" id="IPR005151">
    <property type="entry name" value="Tail-specific_protease"/>
</dbReference>
<evidence type="ECO:0000256" key="2">
    <source>
        <dbReference type="SAM" id="SignalP"/>
    </source>
</evidence>
<accession>A0ABR4BU96</accession>
<proteinExistence type="predicted"/>
<evidence type="ECO:0000313" key="6">
    <source>
        <dbReference type="Proteomes" id="UP001595075"/>
    </source>
</evidence>
<name>A0ABR4BU96_9HELO</name>
<evidence type="ECO:0008006" key="7">
    <source>
        <dbReference type="Google" id="ProtNLM"/>
    </source>
</evidence>
<dbReference type="InterPro" id="IPR056186">
    <property type="entry name" value="PDZ_CPAF-rel"/>
</dbReference>
<comment type="caution">
    <text evidence="5">The sequence shown here is derived from an EMBL/GenBank/DDBJ whole genome shotgun (WGS) entry which is preliminary data.</text>
</comment>
<dbReference type="PANTHER" id="PTHR37049:SF5">
    <property type="entry name" value="TAIL SPECIFIC PROTEASE DOMAIN-CONTAINING PROTEIN"/>
    <property type="match status" value="1"/>
</dbReference>
<sequence length="896" mass="97945">MSSLSFFLAYFWLLLLNVINAAPSQKSAGSLTRREAPPQSTACGEIVRDANVNQFPASKVYECLTSVPFNPAVASRFIKYYKDSVQFQSTLAYLKAPPASYLQPAVDVLAGLDLIQTKIDTGVFKNQYEFEATLQRLIYSAHDDHLDIAWGILGVFAFGTSYRIVTVSADGIELPQVYVAADIFQSQRDGGIWKPSPITTLNGEDAIKYLTRFAAENAVGGRESHTDWQQLMSSPAQVIQGVPTIWAGGATFYPGEELVIGFKNNTKVQAPWYGIFLGDSETGPLETGGDFYNSFVLGFWPASYNPEPTLEDELEDDDDSAVPEPATSTSKAPPTPTGWKNGAYPSPADIAQESFGELGGGSLSGYFLPDDIAVLSIPTFQEYGDNVDDYSATVGRFLSTAHSKGMKKIVIDLQRNSGGDALLAIDTFKQFFPTIDTYGGSHLRAHPSANVMGQAMTDYFQSLPEDDDDRLYLYSNEWVAPTRLNADTNQLFTSWKEFYGPHTLNGDRFTTTQRYNLEDPLFDTLALEAFTEGFIVSGYDKSIAEKPQLFAAKDILILTDGVCASTCSMFVEMMHNEAGVKTVVVGGIPAYGPMQAVGQTRGVRSYGIDTQLDSDIVDTQTIHGLTHQPADFLVGRSKALEVEVSYATLNLRDQMRQGEEIPLQFQYDAADCRIFFTPNTVINFKNLWKYAADAMWTKPELCVKDSTGYANTDATNTELPPADLLPAPVIIENTGAKLGSIISDIFNSNSGVGPGIEANTDFGTKSKDTAKPATVRAKDCDVDVNGYYYCKDPNKFCDVDYVYCSTATPVKRRAFPGCVNRCPYATISCPRGTTGGTCRDTFEAAPNQLDGTIRGFCATPARYSSKCPQTAPSGEVQRSNFQTFGKKKRDEDGLVG</sequence>
<organism evidence="5 6">
    <name type="scientific">Oculimacula yallundae</name>
    <dbReference type="NCBI Taxonomy" id="86028"/>
    <lineage>
        <taxon>Eukaryota</taxon>
        <taxon>Fungi</taxon>
        <taxon>Dikarya</taxon>
        <taxon>Ascomycota</taxon>
        <taxon>Pezizomycotina</taxon>
        <taxon>Leotiomycetes</taxon>
        <taxon>Helotiales</taxon>
        <taxon>Ploettnerulaceae</taxon>
        <taxon>Oculimacula</taxon>
    </lineage>
</organism>
<keyword evidence="2" id="KW-0732">Signal</keyword>
<evidence type="ECO:0000313" key="5">
    <source>
        <dbReference type="EMBL" id="KAL2061185.1"/>
    </source>
</evidence>
<keyword evidence="6" id="KW-1185">Reference proteome</keyword>
<protein>
    <recommendedName>
        <fullName evidence="7">Tail specific protease domain-containing protein</fullName>
    </recommendedName>
</protein>
<evidence type="ECO:0000256" key="1">
    <source>
        <dbReference type="SAM" id="MobiDB-lite"/>
    </source>
</evidence>
<dbReference type="PANTHER" id="PTHR37049">
    <property type="entry name" value="PEPTIDASE S41 FAMILY PROTEIN"/>
    <property type="match status" value="1"/>
</dbReference>
<feature type="domain" description="Tail specific protease" evidence="3">
    <location>
        <begin position="371"/>
        <end position="580"/>
    </location>
</feature>
<dbReference type="Proteomes" id="UP001595075">
    <property type="component" value="Unassembled WGS sequence"/>
</dbReference>
<gene>
    <name evidence="5" type="ORF">VTL71DRAFT_7458</name>
</gene>
<dbReference type="Pfam" id="PF23658">
    <property type="entry name" value="PDZ_CPAF_rel"/>
    <property type="match status" value="1"/>
</dbReference>
<reference evidence="5 6" key="1">
    <citation type="journal article" date="2024" name="Commun. Biol.">
        <title>Comparative genomic analysis of thermophilic fungi reveals convergent evolutionary adaptations and gene losses.</title>
        <authorList>
            <person name="Steindorff A.S."/>
            <person name="Aguilar-Pontes M.V."/>
            <person name="Robinson A.J."/>
            <person name="Andreopoulos B."/>
            <person name="LaButti K."/>
            <person name="Kuo A."/>
            <person name="Mondo S."/>
            <person name="Riley R."/>
            <person name="Otillar R."/>
            <person name="Haridas S."/>
            <person name="Lipzen A."/>
            <person name="Grimwood J."/>
            <person name="Schmutz J."/>
            <person name="Clum A."/>
            <person name="Reid I.D."/>
            <person name="Moisan M.C."/>
            <person name="Butler G."/>
            <person name="Nguyen T.T.M."/>
            <person name="Dewar K."/>
            <person name="Conant G."/>
            <person name="Drula E."/>
            <person name="Henrissat B."/>
            <person name="Hansel C."/>
            <person name="Singer S."/>
            <person name="Hutchinson M.I."/>
            <person name="de Vries R.P."/>
            <person name="Natvig D.O."/>
            <person name="Powell A.J."/>
            <person name="Tsang A."/>
            <person name="Grigoriev I.V."/>
        </authorList>
    </citation>
    <scope>NUCLEOTIDE SEQUENCE [LARGE SCALE GENOMIC DNA]</scope>
    <source>
        <strain evidence="5 6">CBS 494.80</strain>
    </source>
</reference>
<feature type="compositionally biased region" description="Polar residues" evidence="1">
    <location>
        <begin position="868"/>
        <end position="883"/>
    </location>
</feature>
<dbReference type="InterPro" id="IPR052766">
    <property type="entry name" value="S41A_metabolite_peptidase"/>
</dbReference>
<feature type="region of interest" description="Disordered" evidence="1">
    <location>
        <begin position="307"/>
        <end position="346"/>
    </location>
</feature>
<dbReference type="EMBL" id="JAZHXI010000019">
    <property type="protein sequence ID" value="KAL2061185.1"/>
    <property type="molecule type" value="Genomic_DNA"/>
</dbReference>